<dbReference type="InterPro" id="IPR016189">
    <property type="entry name" value="Transl_init_fac_IF2/IF5_N"/>
</dbReference>
<dbReference type="OrthoDB" id="38099at2157"/>
<dbReference type="InterPro" id="IPR045196">
    <property type="entry name" value="IF2/IF5"/>
</dbReference>
<evidence type="ECO:0000256" key="3">
    <source>
        <dbReference type="ARBA" id="ARBA00011243"/>
    </source>
</evidence>
<evidence type="ECO:0000256" key="8">
    <source>
        <dbReference type="ARBA" id="ARBA00032408"/>
    </source>
</evidence>
<accession>A0A498KYY9</accession>
<comment type="subunit">
    <text evidence="3 9">Heterotrimer composed of an alpha, a beta and a gamma chain.</text>
</comment>
<comment type="caution">
    <text evidence="12">The sequence shown here is derived from an EMBL/GenBank/DDBJ whole genome shotgun (WGS) entry which is preliminary data.</text>
</comment>
<feature type="compositionally biased region" description="Basic and acidic residues" evidence="10">
    <location>
        <begin position="1"/>
        <end position="11"/>
    </location>
</feature>
<gene>
    <name evidence="9" type="primary">eif2b</name>
    <name evidence="12" type="ORF">EAF64_00980</name>
</gene>
<dbReference type="Proteomes" id="UP000289691">
    <property type="component" value="Unassembled WGS sequence"/>
</dbReference>
<evidence type="ECO:0000256" key="10">
    <source>
        <dbReference type="SAM" id="MobiDB-lite"/>
    </source>
</evidence>
<organism evidence="12 13">
    <name type="scientific">Halorientalis pallida</name>
    <dbReference type="NCBI Taxonomy" id="2479928"/>
    <lineage>
        <taxon>Archaea</taxon>
        <taxon>Methanobacteriati</taxon>
        <taxon>Methanobacteriota</taxon>
        <taxon>Stenosarchaea group</taxon>
        <taxon>Halobacteria</taxon>
        <taxon>Halobacteriales</taxon>
        <taxon>Haloarculaceae</taxon>
        <taxon>Halorientalis</taxon>
    </lineage>
</organism>
<sequence length="134" mass="15112">MDYEDQLDRAMEQTPDIEGSSDRFDVPEPEVRQEGNMTVYENFQDTTSRLGREDDHVVKFLQNELGTSGHIDESGRARLTGEFRQSRIQDALDEYVDEFVLCSECGLPDTKLERERGALVLRCEACGAISSTSG</sequence>
<dbReference type="RefSeq" id="WP_129067114.1">
    <property type="nucleotide sequence ID" value="NZ_RDFA01000001.1"/>
</dbReference>
<feature type="domain" description="Translation initiation factor IF2/IF5" evidence="11">
    <location>
        <begin position="21"/>
        <end position="129"/>
    </location>
</feature>
<dbReference type="Pfam" id="PF01873">
    <property type="entry name" value="eIF-5_eIF-2B"/>
    <property type="match status" value="1"/>
</dbReference>
<keyword evidence="6 9" id="KW-0648">Protein biosynthesis</keyword>
<dbReference type="GO" id="GO:0003743">
    <property type="term" value="F:translation initiation factor activity"/>
    <property type="evidence" value="ECO:0007669"/>
    <property type="project" value="UniProtKB-UniRule"/>
</dbReference>
<comment type="similarity">
    <text evidence="2 9">Belongs to the eIF-2-beta/eIF-5 family.</text>
</comment>
<keyword evidence="5 9" id="KW-0396">Initiation factor</keyword>
<dbReference type="PANTHER" id="PTHR23001">
    <property type="entry name" value="EUKARYOTIC TRANSLATION INITIATION FACTOR"/>
    <property type="match status" value="1"/>
</dbReference>
<comment type="function">
    <text evidence="1 9">eIF-2 functions in the early steps of protein synthesis by forming a ternary complex with GTP and initiator tRNA.</text>
</comment>
<name>A0A498KYY9_9EURY</name>
<evidence type="ECO:0000313" key="12">
    <source>
        <dbReference type="EMBL" id="RXK51248.1"/>
    </source>
</evidence>
<dbReference type="Gene3D" id="3.30.30.170">
    <property type="match status" value="1"/>
</dbReference>
<evidence type="ECO:0000256" key="6">
    <source>
        <dbReference type="ARBA" id="ARBA00022917"/>
    </source>
</evidence>
<evidence type="ECO:0000256" key="2">
    <source>
        <dbReference type="ARBA" id="ARBA00010397"/>
    </source>
</evidence>
<dbReference type="PANTHER" id="PTHR23001:SF3">
    <property type="entry name" value="EUKARYOTIC TRANSLATION INITIATION FACTOR 2 SUBUNIT 2"/>
    <property type="match status" value="1"/>
</dbReference>
<dbReference type="AlphaFoldDB" id="A0A498KYY9"/>
<keyword evidence="13" id="KW-1185">Reference proteome</keyword>
<proteinExistence type="inferred from homology"/>
<dbReference type="NCBIfam" id="NF003067">
    <property type="entry name" value="PRK03988.1"/>
    <property type="match status" value="1"/>
</dbReference>
<dbReference type="InterPro" id="IPR004458">
    <property type="entry name" value="TIF2_bsu_arc"/>
</dbReference>
<dbReference type="EMBL" id="RDFA01000001">
    <property type="protein sequence ID" value="RXK51248.1"/>
    <property type="molecule type" value="Genomic_DNA"/>
</dbReference>
<dbReference type="SUPFAM" id="SSF100966">
    <property type="entry name" value="Translation initiation factor 2 beta, aIF2beta, N-terminal domain"/>
    <property type="match status" value="1"/>
</dbReference>
<reference evidence="12 13" key="1">
    <citation type="submission" date="2019-01" db="EMBL/GenBank/DDBJ databases">
        <title>Halorientalis sp. F13-25 a new haloarchaeum isolated from hypersaline water.</title>
        <authorList>
            <person name="Ana D.-V."/>
            <person name="Cristina S.-P."/>
            <person name="Antonio V."/>
        </authorList>
    </citation>
    <scope>NUCLEOTIDE SEQUENCE [LARGE SCALE GENOMIC DNA]</scope>
    <source>
        <strain evidence="12 13">F13-25</strain>
    </source>
</reference>
<evidence type="ECO:0000256" key="9">
    <source>
        <dbReference type="HAMAP-Rule" id="MF_00232"/>
    </source>
</evidence>
<dbReference type="HAMAP" id="MF_00232">
    <property type="entry name" value="eIF_2_beta"/>
    <property type="match status" value="1"/>
</dbReference>
<evidence type="ECO:0000256" key="5">
    <source>
        <dbReference type="ARBA" id="ARBA00022540"/>
    </source>
</evidence>
<dbReference type="SMART" id="SM00653">
    <property type="entry name" value="eIF2B_5"/>
    <property type="match status" value="1"/>
</dbReference>
<dbReference type="SUPFAM" id="SSF75689">
    <property type="entry name" value="Zinc-binding domain of translation initiation factor 2 beta"/>
    <property type="match status" value="1"/>
</dbReference>
<evidence type="ECO:0000259" key="11">
    <source>
        <dbReference type="SMART" id="SM00653"/>
    </source>
</evidence>
<protein>
    <recommendedName>
        <fullName evidence="4 9">Translation initiation factor 2 subunit beta</fullName>
    </recommendedName>
    <alternativeName>
        <fullName evidence="7 9">aIF2-beta</fullName>
    </alternativeName>
    <alternativeName>
        <fullName evidence="8 9">eIF-2-beta</fullName>
    </alternativeName>
</protein>
<evidence type="ECO:0000256" key="7">
    <source>
        <dbReference type="ARBA" id="ARBA00031466"/>
    </source>
</evidence>
<evidence type="ECO:0000256" key="1">
    <source>
        <dbReference type="ARBA" id="ARBA00003323"/>
    </source>
</evidence>
<dbReference type="InterPro" id="IPR002735">
    <property type="entry name" value="Transl_init_fac_IF2/IF5_dom"/>
</dbReference>
<feature type="region of interest" description="Disordered" evidence="10">
    <location>
        <begin position="1"/>
        <end position="28"/>
    </location>
</feature>
<dbReference type="InterPro" id="IPR016190">
    <property type="entry name" value="Transl_init_fac_IF2/IF5_Zn-bd"/>
</dbReference>
<evidence type="ECO:0000256" key="4">
    <source>
        <dbReference type="ARBA" id="ARBA00022314"/>
    </source>
</evidence>
<evidence type="ECO:0000313" key="13">
    <source>
        <dbReference type="Proteomes" id="UP000289691"/>
    </source>
</evidence>